<feature type="compositionally biased region" description="Polar residues" evidence="2">
    <location>
        <begin position="757"/>
        <end position="770"/>
    </location>
</feature>
<dbReference type="Gene3D" id="2.130.10.10">
    <property type="entry name" value="YVTN repeat-like/Quinoprotein amine dehydrogenase"/>
    <property type="match status" value="2"/>
</dbReference>
<evidence type="ECO:0000256" key="1">
    <source>
        <dbReference type="SAM" id="Coils"/>
    </source>
</evidence>
<feature type="region of interest" description="Disordered" evidence="2">
    <location>
        <begin position="483"/>
        <end position="505"/>
    </location>
</feature>
<keyword evidence="1" id="KW-0175">Coiled coil</keyword>
<feature type="region of interest" description="Disordered" evidence="2">
    <location>
        <begin position="315"/>
        <end position="336"/>
    </location>
</feature>
<dbReference type="InterPro" id="IPR015943">
    <property type="entry name" value="WD40/YVTN_repeat-like_dom_sf"/>
</dbReference>
<organism evidence="3 4">
    <name type="scientific">Zymoseptoria tritici ST99CH_1A5</name>
    <dbReference type="NCBI Taxonomy" id="1276529"/>
    <lineage>
        <taxon>Eukaryota</taxon>
        <taxon>Fungi</taxon>
        <taxon>Dikarya</taxon>
        <taxon>Ascomycota</taxon>
        <taxon>Pezizomycotina</taxon>
        <taxon>Dothideomycetes</taxon>
        <taxon>Dothideomycetidae</taxon>
        <taxon>Mycosphaerellales</taxon>
        <taxon>Mycosphaerellaceae</taxon>
        <taxon>Zymoseptoria</taxon>
    </lineage>
</organism>
<feature type="coiled-coil region" evidence="1">
    <location>
        <begin position="876"/>
        <end position="903"/>
    </location>
</feature>
<evidence type="ECO:0000256" key="2">
    <source>
        <dbReference type="SAM" id="MobiDB-lite"/>
    </source>
</evidence>
<accession>A0A1Y6LFX8</accession>
<feature type="compositionally biased region" description="Polar residues" evidence="2">
    <location>
        <begin position="671"/>
        <end position="680"/>
    </location>
</feature>
<feature type="compositionally biased region" description="Polar residues" evidence="2">
    <location>
        <begin position="591"/>
        <end position="601"/>
    </location>
</feature>
<feature type="compositionally biased region" description="Polar residues" evidence="2">
    <location>
        <begin position="643"/>
        <end position="663"/>
    </location>
</feature>
<evidence type="ECO:0000313" key="4">
    <source>
        <dbReference type="Proteomes" id="UP000215453"/>
    </source>
</evidence>
<sequence length="916" mass="99448">MPSTRRANPVPSRITLSQPFEIPESTHLLITTPRHIFAWDAAGIRPVFRSRKGGIVAAREAKDGSGVLAVASSNVVVLHDTKRAKQESWGLSADQDEVRFLEYGPNAKSLFLTTTTDGAIQNYNIERSRLLEPAEKLATPPAALAVSPTGHLVLSASLNPPVIHLKNMTTNTASLRIHPNASSAPISCAVFHPERPNVFLIAYRDGTIAAYDASRLPKRDFGVHADLGLKDGEIGHFSNLHRGTVEGDSSLNKTTLAAPIIGIAFLPGFKTRAVTAGRDGKCKIIDFAKSGEVLRSWHTKAPLTSISVVAIKTETPSRSARDSRRSQASAHTIGGPTSTESMIALGRIDGKVQVYDTVGLLLAEQAIAGQEEKVLSVEWIKGESPQGFQGDGIERHFSAATVTSLKPWSTKVQPGLDVSKPVKAIEVPQTKSPNVIRSTRKLVVHPDEIEQQGTVRHTPAAKNAGKSMTAVVGYQDLFSPVKPETTRAATQELKPSPRKNRPRLSSQTFVKCPPVMSTNTHPASPRGLTILQPAESHATNSDSAVRRRRIQQTTYLKSARRTSRQFAQADNSVRRISFAQGTGLTGDGTMRSRQSAASTKPSADAKVLADIRRLAQQNTSQRNPGAVLEYAASYRHKSAINVSAQSQLQQSHNHPPAQRSQVHVSDPETWPTDSVVSSLADNEDIWLTSDSNDDTSKRRRRKARTMDRPPGRQTSRSRVDRMGGTMSTVISHEVANTIPSPSHIARVDGSTEDEMFSANSHLPSQGTFSPASEDVRELFPRSSSLSPRRRASPKRRNHGHVSPERKSLALTAMSLNQALGRQPKSPWAKAKASRRVPSPRKGASTMSKVQRSIPAANQDLPAMGDCVEGPSQCLTCSDTRVRVQSLENEVAMLKGEVLAMKAILRRNGLPFPACLR</sequence>
<dbReference type="InterPro" id="IPR036322">
    <property type="entry name" value="WD40_repeat_dom_sf"/>
</dbReference>
<dbReference type="SMART" id="SM00320">
    <property type="entry name" value="WD40"/>
    <property type="match status" value="4"/>
</dbReference>
<feature type="region of interest" description="Disordered" evidence="2">
    <location>
        <begin position="756"/>
        <end position="807"/>
    </location>
</feature>
<dbReference type="SUPFAM" id="SSF50978">
    <property type="entry name" value="WD40 repeat-like"/>
    <property type="match status" value="1"/>
</dbReference>
<gene>
    <name evidence="3" type="ORF">ZT1A5_G4743</name>
</gene>
<feature type="region of interest" description="Disordered" evidence="2">
    <location>
        <begin position="820"/>
        <end position="850"/>
    </location>
</feature>
<dbReference type="EMBL" id="LT882679">
    <property type="protein sequence ID" value="SMY23303.1"/>
    <property type="molecule type" value="Genomic_DNA"/>
</dbReference>
<dbReference type="Proteomes" id="UP000215453">
    <property type="component" value="Chromosome 4"/>
</dbReference>
<protein>
    <submittedName>
        <fullName evidence="3">Uncharacterized protein</fullName>
    </submittedName>
</protein>
<feature type="compositionally biased region" description="Basic residues" evidence="2">
    <location>
        <begin position="787"/>
        <end position="799"/>
    </location>
</feature>
<dbReference type="AlphaFoldDB" id="A0A1Y6LFX8"/>
<evidence type="ECO:0000313" key="3">
    <source>
        <dbReference type="EMBL" id="SMY23303.1"/>
    </source>
</evidence>
<name>A0A1Y6LFX8_ZYMTR</name>
<reference evidence="3 4" key="1">
    <citation type="submission" date="2016-10" db="EMBL/GenBank/DDBJ databases">
        <authorList>
            <person name="Varghese N."/>
        </authorList>
    </citation>
    <scope>NUCLEOTIDE SEQUENCE [LARGE SCALE GENOMIC DNA]</scope>
</reference>
<proteinExistence type="predicted"/>
<feature type="region of interest" description="Disordered" evidence="2">
    <location>
        <begin position="580"/>
        <end position="604"/>
    </location>
</feature>
<feature type="region of interest" description="Disordered" evidence="2">
    <location>
        <begin position="643"/>
        <end position="723"/>
    </location>
</feature>
<dbReference type="InterPro" id="IPR001680">
    <property type="entry name" value="WD40_rpt"/>
</dbReference>